<evidence type="ECO:0000313" key="3">
    <source>
        <dbReference type="EMBL" id="KAK4412580.1"/>
    </source>
</evidence>
<dbReference type="InterPro" id="IPR012340">
    <property type="entry name" value="NA-bd_OB-fold"/>
</dbReference>
<dbReference type="SUPFAM" id="SSF50249">
    <property type="entry name" value="Nucleic acid-binding proteins"/>
    <property type="match status" value="1"/>
</dbReference>
<feature type="compositionally biased region" description="Basic and acidic residues" evidence="1">
    <location>
        <begin position="130"/>
        <end position="148"/>
    </location>
</feature>
<dbReference type="Proteomes" id="UP001293254">
    <property type="component" value="Unassembled WGS sequence"/>
</dbReference>
<dbReference type="Gene3D" id="2.40.50.140">
    <property type="entry name" value="Nucleic acid-binding proteins"/>
    <property type="match status" value="1"/>
</dbReference>
<dbReference type="Pfam" id="PF08646">
    <property type="entry name" value="Rep_fac-A_C"/>
    <property type="match status" value="1"/>
</dbReference>
<comment type="caution">
    <text evidence="3">The sequence shown here is derived from an EMBL/GenBank/DDBJ whole genome shotgun (WGS) entry which is preliminary data.</text>
</comment>
<feature type="compositionally biased region" description="Basic residues" evidence="1">
    <location>
        <begin position="216"/>
        <end position="227"/>
    </location>
</feature>
<evidence type="ECO:0000259" key="2">
    <source>
        <dbReference type="Pfam" id="PF08646"/>
    </source>
</evidence>
<reference evidence="3" key="1">
    <citation type="submission" date="2020-06" db="EMBL/GenBank/DDBJ databases">
        <authorList>
            <person name="Li T."/>
            <person name="Hu X."/>
            <person name="Zhang T."/>
            <person name="Song X."/>
            <person name="Zhang H."/>
            <person name="Dai N."/>
            <person name="Sheng W."/>
            <person name="Hou X."/>
            <person name="Wei L."/>
        </authorList>
    </citation>
    <scope>NUCLEOTIDE SEQUENCE</scope>
    <source>
        <strain evidence="3">3651</strain>
        <tissue evidence="3">Leaf</tissue>
    </source>
</reference>
<protein>
    <recommendedName>
        <fullName evidence="2">Replication factor A C-terminal domain-containing protein</fullName>
    </recommendedName>
</protein>
<keyword evidence="4" id="KW-1185">Reference proteome</keyword>
<organism evidence="3 4">
    <name type="scientific">Sesamum alatum</name>
    <dbReference type="NCBI Taxonomy" id="300844"/>
    <lineage>
        <taxon>Eukaryota</taxon>
        <taxon>Viridiplantae</taxon>
        <taxon>Streptophyta</taxon>
        <taxon>Embryophyta</taxon>
        <taxon>Tracheophyta</taxon>
        <taxon>Spermatophyta</taxon>
        <taxon>Magnoliopsida</taxon>
        <taxon>eudicotyledons</taxon>
        <taxon>Gunneridae</taxon>
        <taxon>Pentapetalae</taxon>
        <taxon>asterids</taxon>
        <taxon>lamiids</taxon>
        <taxon>Lamiales</taxon>
        <taxon>Pedaliaceae</taxon>
        <taxon>Sesamum</taxon>
    </lineage>
</organism>
<dbReference type="InterPro" id="IPR013955">
    <property type="entry name" value="Rep_factor-A_C"/>
</dbReference>
<accession>A0AAE2C8G4</accession>
<dbReference type="AlphaFoldDB" id="A0AAE2C8G4"/>
<feature type="region of interest" description="Disordered" evidence="1">
    <location>
        <begin position="130"/>
        <end position="280"/>
    </location>
</feature>
<sequence>MVENKSSPWYDSGKKCSKTVIFTENGIECRQCTNKDIEASPRFRLTLMVSSTEEIAKVTLFEEAATVYIGCSVSDYIKSTTEVVASNYIRPLETTENKEYKFLFKLDRNVETINGSISIIAEAIERLEEPNAKSQDTDEQTKQSKQNDLENAVIKKSKQHNTRKTQTNEVGTDLLSVGTAEKKARGRKPKKIKEDIDGIKTQNNELSMDLLSVGTPKKKSRGRKPKKIKEDIDGIKTQNNELSMDLLSIGTPEKKSSRQKAKEDKRRDRLHQNSSKAKYN</sequence>
<name>A0AAE2C8G4_9LAMI</name>
<proteinExistence type="predicted"/>
<feature type="domain" description="Replication factor A C-terminal" evidence="2">
    <location>
        <begin position="5"/>
        <end position="116"/>
    </location>
</feature>
<evidence type="ECO:0000256" key="1">
    <source>
        <dbReference type="SAM" id="MobiDB-lite"/>
    </source>
</evidence>
<feature type="compositionally biased region" description="Basic and acidic residues" evidence="1">
    <location>
        <begin position="252"/>
        <end position="271"/>
    </location>
</feature>
<dbReference type="EMBL" id="JACGWO010000013">
    <property type="protein sequence ID" value="KAK4412580.1"/>
    <property type="molecule type" value="Genomic_DNA"/>
</dbReference>
<evidence type="ECO:0000313" key="4">
    <source>
        <dbReference type="Proteomes" id="UP001293254"/>
    </source>
</evidence>
<gene>
    <name evidence="3" type="ORF">Salat_2905100</name>
</gene>
<reference evidence="3" key="2">
    <citation type="journal article" date="2024" name="Plant">
        <title>Genomic evolution and insights into agronomic trait innovations of Sesamum species.</title>
        <authorList>
            <person name="Miao H."/>
            <person name="Wang L."/>
            <person name="Qu L."/>
            <person name="Liu H."/>
            <person name="Sun Y."/>
            <person name="Le M."/>
            <person name="Wang Q."/>
            <person name="Wei S."/>
            <person name="Zheng Y."/>
            <person name="Lin W."/>
            <person name="Duan Y."/>
            <person name="Cao H."/>
            <person name="Xiong S."/>
            <person name="Wang X."/>
            <person name="Wei L."/>
            <person name="Li C."/>
            <person name="Ma Q."/>
            <person name="Ju M."/>
            <person name="Zhao R."/>
            <person name="Li G."/>
            <person name="Mu C."/>
            <person name="Tian Q."/>
            <person name="Mei H."/>
            <person name="Zhang T."/>
            <person name="Gao T."/>
            <person name="Zhang H."/>
        </authorList>
    </citation>
    <scope>NUCLEOTIDE SEQUENCE</scope>
    <source>
        <strain evidence="3">3651</strain>
    </source>
</reference>